<dbReference type="Pfam" id="PF13692">
    <property type="entry name" value="Glyco_trans_1_4"/>
    <property type="match status" value="1"/>
</dbReference>
<evidence type="ECO:0000313" key="2">
    <source>
        <dbReference type="Proteomes" id="UP001061361"/>
    </source>
</evidence>
<name>A0ABN6RWD0_9BACT</name>
<organism evidence="1 2">
    <name type="scientific">Pseudodesulfovibrio portus</name>
    <dbReference type="NCBI Taxonomy" id="231439"/>
    <lineage>
        <taxon>Bacteria</taxon>
        <taxon>Pseudomonadati</taxon>
        <taxon>Thermodesulfobacteriota</taxon>
        <taxon>Desulfovibrionia</taxon>
        <taxon>Desulfovibrionales</taxon>
        <taxon>Desulfovibrionaceae</taxon>
    </lineage>
</organism>
<reference evidence="1" key="1">
    <citation type="submission" date="2022-08" db="EMBL/GenBank/DDBJ databases">
        <title>Genome Sequence of the sulphate-reducing bacterium, Pseudodesulfovibrio portus JCM14722.</title>
        <authorList>
            <person name="Kondo R."/>
            <person name="Kataoka T."/>
        </authorList>
    </citation>
    <scope>NUCLEOTIDE SEQUENCE</scope>
    <source>
        <strain evidence="1">JCM 14722</strain>
    </source>
</reference>
<dbReference type="RefSeq" id="WP_264982238.1">
    <property type="nucleotide sequence ID" value="NZ_AP026708.1"/>
</dbReference>
<keyword evidence="2" id="KW-1185">Reference proteome</keyword>
<dbReference type="Proteomes" id="UP001061361">
    <property type="component" value="Chromosome"/>
</dbReference>
<dbReference type="EMBL" id="AP026708">
    <property type="protein sequence ID" value="BDQ35352.1"/>
    <property type="molecule type" value="Genomic_DNA"/>
</dbReference>
<protein>
    <submittedName>
        <fullName evidence="1">Glycosyl transferase</fullName>
    </submittedName>
</protein>
<proteinExistence type="predicted"/>
<dbReference type="GO" id="GO:0016740">
    <property type="term" value="F:transferase activity"/>
    <property type="evidence" value="ECO:0007669"/>
    <property type="project" value="UniProtKB-KW"/>
</dbReference>
<gene>
    <name evidence="1" type="ORF">JCM14722_28940</name>
</gene>
<dbReference type="PANTHER" id="PTHR45947">
    <property type="entry name" value="SULFOQUINOVOSYL TRANSFERASE SQD2"/>
    <property type="match status" value="1"/>
</dbReference>
<dbReference type="CDD" id="cd03801">
    <property type="entry name" value="GT4_PimA-like"/>
    <property type="match status" value="1"/>
</dbReference>
<sequence length="356" mass="39627">MSDFPVRVLHAANHLGLGGTEKVMQLFVANLDRSRFIPAVYSRSDGPRAKQIRELGVDTFIGSDLLDVLLKFKPHIVHVHRAGWPEPELLTPMKRARTPVVVETNVFGRFDPSPSASIIDATLFVSRFCLDRFAAGHHAPARTPRYRFLYNPVDTDLFESQARTDRDFSIPAAGRISRADPGKWSGLALEFLPHVVRDIPDFRYHIIGCIPKARKYLEDNGFTDNVVLYDPVETDAEICAFMDRVSVLAHANDTGESFGLVIAEAMACGLPVVTHPSDGLKDNAQLELVEDGVTGLVAANAEEYANALKFLFSHPEEARRMGAAGREKARRLYRMQTVTRQLETVYLELLESKGIA</sequence>
<dbReference type="SUPFAM" id="SSF53756">
    <property type="entry name" value="UDP-Glycosyltransferase/glycogen phosphorylase"/>
    <property type="match status" value="1"/>
</dbReference>
<dbReference type="InterPro" id="IPR050194">
    <property type="entry name" value="Glycosyltransferase_grp1"/>
</dbReference>
<accession>A0ABN6RWD0</accession>
<keyword evidence="1" id="KW-0808">Transferase</keyword>
<dbReference type="PANTHER" id="PTHR45947:SF3">
    <property type="entry name" value="SULFOQUINOVOSYL TRANSFERASE SQD2"/>
    <property type="match status" value="1"/>
</dbReference>
<evidence type="ECO:0000313" key="1">
    <source>
        <dbReference type="EMBL" id="BDQ35352.1"/>
    </source>
</evidence>
<dbReference type="Gene3D" id="3.40.50.2000">
    <property type="entry name" value="Glycogen Phosphorylase B"/>
    <property type="match status" value="2"/>
</dbReference>